<dbReference type="CDD" id="cd00093">
    <property type="entry name" value="HTH_XRE"/>
    <property type="match status" value="1"/>
</dbReference>
<dbReference type="InterPro" id="IPR010982">
    <property type="entry name" value="Lambda_DNA-bd_dom_sf"/>
</dbReference>
<dbReference type="Gene3D" id="1.10.260.40">
    <property type="entry name" value="lambda repressor-like DNA-binding domains"/>
    <property type="match status" value="1"/>
</dbReference>
<proteinExistence type="predicted"/>
<sequence length="217" mass="24612">MADSLRPSDVAALRFRELRKRRDLTVQQVVDALKDLGMTELTTSVITNLELGRRDGSGRRRMTLEELIALAYVLDVPPLELLAPLGQDIKVTILPSLEVEPYELRNWLTGTGRLENRPTPDNPEDLRFWTVTSEPIRLHDRFTEASKTLHQADLEKRTAEKIGDPQRIQTTRTTYADALQVWAEALNRIHAAGMKPPTYAPKWIEDAIDFGFLNAQG</sequence>
<evidence type="ECO:0000313" key="3">
    <source>
        <dbReference type="Proteomes" id="UP001500665"/>
    </source>
</evidence>
<protein>
    <recommendedName>
        <fullName evidence="1">HTH cro/C1-type domain-containing protein</fullName>
    </recommendedName>
</protein>
<reference evidence="3" key="1">
    <citation type="journal article" date="2019" name="Int. J. Syst. Evol. Microbiol.">
        <title>The Global Catalogue of Microorganisms (GCM) 10K type strain sequencing project: providing services to taxonomists for standard genome sequencing and annotation.</title>
        <authorList>
            <consortium name="The Broad Institute Genomics Platform"/>
            <consortium name="The Broad Institute Genome Sequencing Center for Infectious Disease"/>
            <person name="Wu L."/>
            <person name="Ma J."/>
        </authorList>
    </citation>
    <scope>NUCLEOTIDE SEQUENCE [LARGE SCALE GENOMIC DNA]</scope>
    <source>
        <strain evidence="3">JCM 10696</strain>
    </source>
</reference>
<evidence type="ECO:0000259" key="1">
    <source>
        <dbReference type="SMART" id="SM00530"/>
    </source>
</evidence>
<dbReference type="SMART" id="SM00530">
    <property type="entry name" value="HTH_XRE"/>
    <property type="match status" value="1"/>
</dbReference>
<gene>
    <name evidence="2" type="ORF">GCM10009550_35660</name>
</gene>
<name>A0ABP4BR67_9ACTN</name>
<dbReference type="RefSeq" id="WP_344241959.1">
    <property type="nucleotide sequence ID" value="NZ_BAAAHH010000013.1"/>
</dbReference>
<dbReference type="SUPFAM" id="SSF47413">
    <property type="entry name" value="lambda repressor-like DNA-binding domains"/>
    <property type="match status" value="1"/>
</dbReference>
<dbReference type="InterPro" id="IPR001387">
    <property type="entry name" value="Cro/C1-type_HTH"/>
</dbReference>
<accession>A0ABP4BR67</accession>
<dbReference type="Proteomes" id="UP001500665">
    <property type="component" value="Unassembled WGS sequence"/>
</dbReference>
<evidence type="ECO:0000313" key="2">
    <source>
        <dbReference type="EMBL" id="GAA0953538.1"/>
    </source>
</evidence>
<keyword evidence="3" id="KW-1185">Reference proteome</keyword>
<dbReference type="EMBL" id="BAAAHH010000013">
    <property type="protein sequence ID" value="GAA0953538.1"/>
    <property type="molecule type" value="Genomic_DNA"/>
</dbReference>
<feature type="domain" description="HTH cro/C1-type" evidence="1">
    <location>
        <begin position="14"/>
        <end position="81"/>
    </location>
</feature>
<comment type="caution">
    <text evidence="2">The sequence shown here is derived from an EMBL/GenBank/DDBJ whole genome shotgun (WGS) entry which is preliminary data.</text>
</comment>
<organism evidence="2 3">
    <name type="scientific">Actinocorallia libanotica</name>
    <dbReference type="NCBI Taxonomy" id="46162"/>
    <lineage>
        <taxon>Bacteria</taxon>
        <taxon>Bacillati</taxon>
        <taxon>Actinomycetota</taxon>
        <taxon>Actinomycetes</taxon>
        <taxon>Streptosporangiales</taxon>
        <taxon>Thermomonosporaceae</taxon>
        <taxon>Actinocorallia</taxon>
    </lineage>
</organism>